<keyword evidence="5 7" id="KW-0408">Iron</keyword>
<dbReference type="EMBL" id="AVPE01000002">
    <property type="protein sequence ID" value="KGX93597.1"/>
    <property type="molecule type" value="Genomic_DNA"/>
</dbReference>
<dbReference type="PANTHER" id="PTHR37823:SF4">
    <property type="entry name" value="MENAQUINOL-CYTOCHROME C REDUCTASE CYTOCHROME B_C SUBUNIT"/>
    <property type="match status" value="1"/>
</dbReference>
<gene>
    <name evidence="11" type="ORF">N781_11265</name>
</gene>
<sequence>MKRNPVLPYALIGVLGITVMIVMSFVGLNQAEQAGEEGEAKQEQTEGNGEGGGETAGDPEAIYQNNCASCHGGDLSGGFGPALQQVGGSYSADEIANIITNGKGQMPPQNLDESQTQTVAEWLAEKK</sequence>
<name>A0A0A5ICN4_9BACI</name>
<dbReference type="SUPFAM" id="SSF46626">
    <property type="entry name" value="Cytochrome c"/>
    <property type="match status" value="1"/>
</dbReference>
<dbReference type="InterPro" id="IPR051811">
    <property type="entry name" value="Cytochrome_c550/c551-like"/>
</dbReference>
<dbReference type="GO" id="GO:0005506">
    <property type="term" value="F:iron ion binding"/>
    <property type="evidence" value="ECO:0007669"/>
    <property type="project" value="InterPro"/>
</dbReference>
<dbReference type="InterPro" id="IPR009056">
    <property type="entry name" value="Cyt_c-like_dom"/>
</dbReference>
<feature type="binding site" description="axial binding residue" evidence="7">
    <location>
        <position position="106"/>
    </location>
    <ligand>
        <name>heme c</name>
        <dbReference type="ChEBI" id="CHEBI:61717"/>
    </ligand>
    <ligandPart>
        <name>Fe</name>
        <dbReference type="ChEBI" id="CHEBI:18248"/>
    </ligandPart>
</feature>
<dbReference type="PIRSF" id="PIRSF000025">
    <property type="entry name" value="Cytc_Bsub_c550"/>
    <property type="match status" value="1"/>
</dbReference>
<feature type="domain" description="Cytochrome c" evidence="10">
    <location>
        <begin position="54"/>
        <end position="127"/>
    </location>
</feature>
<feature type="transmembrane region" description="Helical" evidence="9">
    <location>
        <begin position="6"/>
        <end position="28"/>
    </location>
</feature>
<dbReference type="PANTHER" id="PTHR37823">
    <property type="entry name" value="CYTOCHROME C-553-LIKE"/>
    <property type="match status" value="1"/>
</dbReference>
<evidence type="ECO:0000256" key="5">
    <source>
        <dbReference type="ARBA" id="ARBA00023004"/>
    </source>
</evidence>
<dbReference type="GO" id="GO:0009055">
    <property type="term" value="F:electron transfer activity"/>
    <property type="evidence" value="ECO:0007669"/>
    <property type="project" value="InterPro"/>
</dbReference>
<reference evidence="11 12" key="1">
    <citation type="submission" date="2013-08" db="EMBL/GenBank/DDBJ databases">
        <authorList>
            <person name="Huang J."/>
            <person name="Wang G."/>
        </authorList>
    </citation>
    <scope>NUCLEOTIDE SEQUENCE [LARGE SCALE GENOMIC DNA]</scope>
    <source>
        <strain evidence="11 12">JSM 076056</strain>
    </source>
</reference>
<dbReference type="Pfam" id="PF13442">
    <property type="entry name" value="Cytochrome_CBB3"/>
    <property type="match status" value="1"/>
</dbReference>
<keyword evidence="4" id="KW-0249">Electron transport</keyword>
<feature type="binding site" description="covalent" evidence="6">
    <location>
        <position position="67"/>
    </location>
    <ligand>
        <name>heme c</name>
        <dbReference type="ChEBI" id="CHEBI:61717"/>
    </ligand>
</feature>
<dbReference type="RefSeq" id="WP_026802177.1">
    <property type="nucleotide sequence ID" value="NZ_AVPE01000002.1"/>
</dbReference>
<organism evidence="11 12">
    <name type="scientific">Pontibacillus halophilus JSM 076056 = DSM 19796</name>
    <dbReference type="NCBI Taxonomy" id="1385510"/>
    <lineage>
        <taxon>Bacteria</taxon>
        <taxon>Bacillati</taxon>
        <taxon>Bacillota</taxon>
        <taxon>Bacilli</taxon>
        <taxon>Bacillales</taxon>
        <taxon>Bacillaceae</taxon>
        <taxon>Pontibacillus</taxon>
    </lineage>
</organism>
<dbReference type="eggNOG" id="COG2010">
    <property type="taxonomic scope" value="Bacteria"/>
</dbReference>
<dbReference type="OrthoDB" id="7933886at2"/>
<dbReference type="Proteomes" id="UP000030528">
    <property type="component" value="Unassembled WGS sequence"/>
</dbReference>
<keyword evidence="12" id="KW-1185">Reference proteome</keyword>
<keyword evidence="1" id="KW-0813">Transport</keyword>
<dbReference type="PROSITE" id="PS51007">
    <property type="entry name" value="CYTC"/>
    <property type="match status" value="1"/>
</dbReference>
<dbReference type="InterPro" id="IPR054780">
    <property type="entry name" value="Cytochro_C550_firm"/>
</dbReference>
<comment type="PTM">
    <text evidence="6">Binds 1 heme c group covalently per subunit.</text>
</comment>
<keyword evidence="9" id="KW-1133">Transmembrane helix</keyword>
<feature type="binding site" description="covalent" evidence="6">
    <location>
        <position position="70"/>
    </location>
    <ligand>
        <name>heme c</name>
        <dbReference type="ChEBI" id="CHEBI:61717"/>
    </ligand>
</feature>
<dbReference type="GO" id="GO:0020037">
    <property type="term" value="F:heme binding"/>
    <property type="evidence" value="ECO:0007669"/>
    <property type="project" value="InterPro"/>
</dbReference>
<dbReference type="STRING" id="1385510.GCA_000425205_01162"/>
<dbReference type="InterPro" id="IPR012218">
    <property type="entry name" value="Cyt_c_BACSU-c550-type"/>
</dbReference>
<protein>
    <submittedName>
        <fullName evidence="11">Cytochrome C551</fullName>
    </submittedName>
</protein>
<proteinExistence type="predicted"/>
<evidence type="ECO:0000256" key="4">
    <source>
        <dbReference type="ARBA" id="ARBA00022982"/>
    </source>
</evidence>
<evidence type="ECO:0000256" key="8">
    <source>
        <dbReference type="SAM" id="MobiDB-lite"/>
    </source>
</evidence>
<feature type="binding site" description="axial binding residue" evidence="7">
    <location>
        <position position="71"/>
    </location>
    <ligand>
        <name>heme c</name>
        <dbReference type="ChEBI" id="CHEBI:61717"/>
    </ligand>
    <ligandPart>
        <name>Fe</name>
        <dbReference type="ChEBI" id="CHEBI:18248"/>
    </ligandPart>
</feature>
<keyword evidence="2 6" id="KW-0349">Heme</keyword>
<keyword evidence="9" id="KW-0812">Transmembrane</keyword>
<dbReference type="AlphaFoldDB" id="A0A0A5ICN4"/>
<evidence type="ECO:0000256" key="9">
    <source>
        <dbReference type="SAM" id="Phobius"/>
    </source>
</evidence>
<comment type="caution">
    <text evidence="11">The sequence shown here is derived from an EMBL/GenBank/DDBJ whole genome shotgun (WGS) entry which is preliminary data.</text>
</comment>
<evidence type="ECO:0000256" key="2">
    <source>
        <dbReference type="ARBA" id="ARBA00022617"/>
    </source>
</evidence>
<keyword evidence="3 7" id="KW-0479">Metal-binding</keyword>
<feature type="region of interest" description="Disordered" evidence="8">
    <location>
        <begin position="32"/>
        <end position="60"/>
    </location>
</feature>
<evidence type="ECO:0000256" key="7">
    <source>
        <dbReference type="PIRSR" id="PIRSR000025-2"/>
    </source>
</evidence>
<accession>A0A0A5ICN4</accession>
<dbReference type="GO" id="GO:0016020">
    <property type="term" value="C:membrane"/>
    <property type="evidence" value="ECO:0007669"/>
    <property type="project" value="InterPro"/>
</dbReference>
<evidence type="ECO:0000256" key="3">
    <source>
        <dbReference type="ARBA" id="ARBA00022723"/>
    </source>
</evidence>
<dbReference type="Gene3D" id="1.10.760.10">
    <property type="entry name" value="Cytochrome c-like domain"/>
    <property type="match status" value="1"/>
</dbReference>
<keyword evidence="9" id="KW-0472">Membrane</keyword>
<evidence type="ECO:0000259" key="10">
    <source>
        <dbReference type="PROSITE" id="PS51007"/>
    </source>
</evidence>
<evidence type="ECO:0000313" key="11">
    <source>
        <dbReference type="EMBL" id="KGX93597.1"/>
    </source>
</evidence>
<evidence type="ECO:0000256" key="6">
    <source>
        <dbReference type="PIRSR" id="PIRSR000025-1"/>
    </source>
</evidence>
<evidence type="ECO:0000313" key="12">
    <source>
        <dbReference type="Proteomes" id="UP000030528"/>
    </source>
</evidence>
<dbReference type="NCBIfam" id="NF045773">
    <property type="entry name" value="cytochro_C550"/>
    <property type="match status" value="1"/>
</dbReference>
<dbReference type="InterPro" id="IPR036909">
    <property type="entry name" value="Cyt_c-like_dom_sf"/>
</dbReference>
<evidence type="ECO:0000256" key="1">
    <source>
        <dbReference type="ARBA" id="ARBA00022448"/>
    </source>
</evidence>